<dbReference type="GO" id="GO:0006508">
    <property type="term" value="P:proteolysis"/>
    <property type="evidence" value="ECO:0007669"/>
    <property type="project" value="InterPro"/>
</dbReference>
<dbReference type="InterPro" id="IPR001375">
    <property type="entry name" value="Peptidase_S9_cat"/>
</dbReference>
<evidence type="ECO:0000313" key="3">
    <source>
        <dbReference type="Proteomes" id="UP000324767"/>
    </source>
</evidence>
<dbReference type="PANTHER" id="PTHR43056">
    <property type="entry name" value="PEPTIDASE S9 PROLYL OLIGOPEPTIDASE"/>
    <property type="match status" value="1"/>
</dbReference>
<dbReference type="InterPro" id="IPR050585">
    <property type="entry name" value="Xaa-Pro_dipeptidyl-ppase/CocE"/>
</dbReference>
<reference evidence="2 3" key="1">
    <citation type="submission" date="2019-09" db="EMBL/GenBank/DDBJ databases">
        <title>The hologenome of the rock-dwelling lichen Lasallia pustulata.</title>
        <authorList>
            <person name="Greshake Tzovaras B."/>
            <person name="Segers F."/>
            <person name="Bicker A."/>
            <person name="Dal Grande F."/>
            <person name="Otte J."/>
            <person name="Hankeln T."/>
            <person name="Schmitt I."/>
            <person name="Ebersberger I."/>
        </authorList>
    </citation>
    <scope>NUCLEOTIDE SEQUENCE [LARGE SCALE GENOMIC DNA]</scope>
    <source>
        <strain evidence="2">A1-1</strain>
    </source>
</reference>
<dbReference type="Gene3D" id="2.120.10.30">
    <property type="entry name" value="TolB, C-terminal domain"/>
    <property type="match status" value="1"/>
</dbReference>
<dbReference type="Proteomes" id="UP000324767">
    <property type="component" value="Unassembled WGS sequence"/>
</dbReference>
<proteinExistence type="predicted"/>
<organism evidence="2 3">
    <name type="scientific">Lasallia pustulata</name>
    <dbReference type="NCBI Taxonomy" id="136370"/>
    <lineage>
        <taxon>Eukaryota</taxon>
        <taxon>Fungi</taxon>
        <taxon>Dikarya</taxon>
        <taxon>Ascomycota</taxon>
        <taxon>Pezizomycotina</taxon>
        <taxon>Lecanoromycetes</taxon>
        <taxon>OSLEUM clade</taxon>
        <taxon>Umbilicariomycetidae</taxon>
        <taxon>Umbilicariales</taxon>
        <taxon>Umbilicariaceae</taxon>
        <taxon>Lasallia</taxon>
    </lineage>
</organism>
<dbReference type="SUPFAM" id="SSF53474">
    <property type="entry name" value="alpha/beta-Hydrolases"/>
    <property type="match status" value="1"/>
</dbReference>
<dbReference type="SUPFAM" id="SSF82171">
    <property type="entry name" value="DPP6 N-terminal domain-like"/>
    <property type="match status" value="1"/>
</dbReference>
<protein>
    <submittedName>
        <fullName evidence="2">Dipeptidyl peptidase</fullName>
    </submittedName>
</protein>
<evidence type="ECO:0000313" key="2">
    <source>
        <dbReference type="EMBL" id="KAA6410776.1"/>
    </source>
</evidence>
<dbReference type="Pfam" id="PF00326">
    <property type="entry name" value="Peptidase_S9"/>
    <property type="match status" value="1"/>
</dbReference>
<dbReference type="OrthoDB" id="43744at2759"/>
<dbReference type="EMBL" id="VXIT01000008">
    <property type="protein sequence ID" value="KAA6410776.1"/>
    <property type="molecule type" value="Genomic_DNA"/>
</dbReference>
<feature type="domain" description="Peptidase S9 prolyl oligopeptidase catalytic" evidence="1">
    <location>
        <begin position="441"/>
        <end position="650"/>
    </location>
</feature>
<dbReference type="PANTHER" id="PTHR43056:SF5">
    <property type="entry name" value="PEPTIDASE S9 PROLYL OLIGOPEPTIDASE CATALYTIC DOMAIN-CONTAINING PROTEIN"/>
    <property type="match status" value="1"/>
</dbReference>
<evidence type="ECO:0000259" key="1">
    <source>
        <dbReference type="Pfam" id="PF00326"/>
    </source>
</evidence>
<dbReference type="AlphaFoldDB" id="A0A5M8PQE3"/>
<dbReference type="Gene3D" id="3.40.50.1820">
    <property type="entry name" value="alpha/beta hydrolase"/>
    <property type="match status" value="1"/>
</dbReference>
<comment type="caution">
    <text evidence="2">The sequence shown here is derived from an EMBL/GenBank/DDBJ whole genome shotgun (WGS) entry which is preliminary data.</text>
</comment>
<dbReference type="InterPro" id="IPR011042">
    <property type="entry name" value="6-blade_b-propeller_TolB-like"/>
</dbReference>
<dbReference type="InterPro" id="IPR029058">
    <property type="entry name" value="AB_hydrolase_fold"/>
</dbReference>
<dbReference type="GO" id="GO:0008236">
    <property type="term" value="F:serine-type peptidase activity"/>
    <property type="evidence" value="ECO:0007669"/>
    <property type="project" value="InterPro"/>
</dbReference>
<accession>A0A5M8PQE3</accession>
<gene>
    <name evidence="2" type="ORF">FRX48_05086</name>
</gene>
<name>A0A5M8PQE3_9LECA</name>
<sequence>MSERQTAPFGTWKSPITSELLSAKRIVLQGVAVHEATGKIYLLEGRPAENGRSCIVENSTTGSKDALPQGFNARSAVHEYGGGAFTVSQNDGTLVFTEWTSKAVFRCSPDSGERNAVVDADPDVRYGDFNVHPTNSAWILAVKEDHHSAVVQNSLVVIDGAARKVQTIAEGADFYAHPQFSPDGLQVCWTQWNHPDMPWKGTVLFTAKWRGHGAPLDGLTVIAGKARVESISQPRWGIDGSLFFASDQTGYWQLYQMKKGTHDVSAIRLEGLQDADFAGPEWLLASCTYVPLDASTLAATYTRNASNRLIIIDITRESYTDPGLPFNDIRNDAMARISDTKFVVIGSTATAPSALYLIDLKYPSAPQVLKSSVDLGLSTSLYSEAEHVSFPRVYGEKKDGLGYALYLPPKNPEYKAPEGVLPPLIVGLHGGPTAHEAPGLSLMSQYWTSRGYAFVHVNCAGSTGYGRAYRDRLNRQWGIADVADAASCVAHLVSTSRIDRTRVGIRGGSAGGYGVLQALCVYPDIWAGGVSLYGISGLKALGEDTHKFESHYLFALVFDDGASEEEKERIYEERSPCFHADKIKAPVLLLQGSLDKVVPPNQTRAMERTIKANGGDVQVVIFDGEGHGFREGKNVKKAIEEEERWWNKTLLRT</sequence>